<evidence type="ECO:0000313" key="8">
    <source>
        <dbReference type="EMBL" id="NID16536.1"/>
    </source>
</evidence>
<dbReference type="SUPFAM" id="SSF48150">
    <property type="entry name" value="DNA-glycosylase"/>
    <property type="match status" value="1"/>
</dbReference>
<dbReference type="GO" id="GO:0043565">
    <property type="term" value="F:sequence-specific DNA binding"/>
    <property type="evidence" value="ECO:0007669"/>
    <property type="project" value="InterPro"/>
</dbReference>
<dbReference type="InterPro" id="IPR010316">
    <property type="entry name" value="AlkA_N"/>
</dbReference>
<dbReference type="GO" id="GO:0008725">
    <property type="term" value="F:DNA-3-methyladenine glycosylase activity"/>
    <property type="evidence" value="ECO:0007669"/>
    <property type="project" value="TreeGrafter"/>
</dbReference>
<proteinExistence type="predicted"/>
<evidence type="ECO:0000256" key="6">
    <source>
        <dbReference type="ARBA" id="ARBA00023204"/>
    </source>
</evidence>
<dbReference type="GO" id="GO:0032993">
    <property type="term" value="C:protein-DNA complex"/>
    <property type="evidence" value="ECO:0007669"/>
    <property type="project" value="TreeGrafter"/>
</dbReference>
<dbReference type="PROSITE" id="PS01124">
    <property type="entry name" value="HTH_ARAC_FAMILY_2"/>
    <property type="match status" value="1"/>
</dbReference>
<dbReference type="GO" id="GO:0003700">
    <property type="term" value="F:DNA-binding transcription factor activity"/>
    <property type="evidence" value="ECO:0007669"/>
    <property type="project" value="InterPro"/>
</dbReference>
<dbReference type="InterPro" id="IPR009057">
    <property type="entry name" value="Homeodomain-like_sf"/>
</dbReference>
<accession>A0A7X5QW95</accession>
<dbReference type="GO" id="GO:0005737">
    <property type="term" value="C:cytoplasm"/>
    <property type="evidence" value="ECO:0007669"/>
    <property type="project" value="TreeGrafter"/>
</dbReference>
<feature type="domain" description="HTH araC/xylS-type" evidence="7">
    <location>
        <begin position="10"/>
        <end position="108"/>
    </location>
</feature>
<dbReference type="InterPro" id="IPR051912">
    <property type="entry name" value="Alkylbase_DNA_Glycosylase/TA"/>
</dbReference>
<dbReference type="GO" id="GO:0006285">
    <property type="term" value="P:base-excision repair, AP site formation"/>
    <property type="evidence" value="ECO:0007669"/>
    <property type="project" value="TreeGrafter"/>
</dbReference>
<dbReference type="PANTHER" id="PTHR43003">
    <property type="entry name" value="DNA-3-METHYLADENINE GLYCOSYLASE"/>
    <property type="match status" value="1"/>
</dbReference>
<dbReference type="GO" id="GO:0043916">
    <property type="term" value="F:DNA-7-methylguanine glycosylase activity"/>
    <property type="evidence" value="ECO:0007669"/>
    <property type="project" value="TreeGrafter"/>
</dbReference>
<evidence type="ECO:0000256" key="4">
    <source>
        <dbReference type="ARBA" id="ARBA00023015"/>
    </source>
</evidence>
<dbReference type="SUPFAM" id="SSF46689">
    <property type="entry name" value="Homeodomain-like"/>
    <property type="match status" value="1"/>
</dbReference>
<dbReference type="SMART" id="SM00478">
    <property type="entry name" value="ENDO3c"/>
    <property type="match status" value="1"/>
</dbReference>
<dbReference type="Proteomes" id="UP000518878">
    <property type="component" value="Unassembled WGS sequence"/>
</dbReference>
<evidence type="ECO:0000259" key="7">
    <source>
        <dbReference type="PROSITE" id="PS01124"/>
    </source>
</evidence>
<dbReference type="GO" id="GO:0006307">
    <property type="term" value="P:DNA alkylation repair"/>
    <property type="evidence" value="ECO:0007669"/>
    <property type="project" value="TreeGrafter"/>
</dbReference>
<name>A0A7X5QW95_9GAMM</name>
<dbReference type="PANTHER" id="PTHR43003:SF12">
    <property type="entry name" value="DNA-3-METHYLADENINE GLYCOSYLASE"/>
    <property type="match status" value="1"/>
</dbReference>
<dbReference type="AlphaFoldDB" id="A0A7X5QW95"/>
<dbReference type="SMART" id="SM00342">
    <property type="entry name" value="HTH_ARAC"/>
    <property type="match status" value="1"/>
</dbReference>
<evidence type="ECO:0000256" key="1">
    <source>
        <dbReference type="ARBA" id="ARBA00000086"/>
    </source>
</evidence>
<keyword evidence="3" id="KW-0227">DNA damage</keyword>
<dbReference type="Gene3D" id="1.10.340.30">
    <property type="entry name" value="Hypothetical protein, domain 2"/>
    <property type="match status" value="1"/>
</dbReference>
<evidence type="ECO:0000313" key="9">
    <source>
        <dbReference type="Proteomes" id="UP000518878"/>
    </source>
</evidence>
<keyword evidence="5" id="KW-0804">Transcription</keyword>
<dbReference type="GO" id="GO:0032131">
    <property type="term" value="F:alkylated DNA binding"/>
    <property type="evidence" value="ECO:0007669"/>
    <property type="project" value="TreeGrafter"/>
</dbReference>
<comment type="catalytic activity">
    <reaction evidence="1">
        <text>Hydrolysis of alkylated DNA, releasing 3-methyladenine, 3-methylguanine, 7-methylguanine and 7-methyladenine.</text>
        <dbReference type="EC" id="3.2.2.21"/>
    </reaction>
</comment>
<keyword evidence="4" id="KW-0805">Transcription regulation</keyword>
<dbReference type="SMART" id="SM01009">
    <property type="entry name" value="AlkA_N"/>
    <property type="match status" value="1"/>
</dbReference>
<keyword evidence="6" id="KW-0234">DNA repair</keyword>
<evidence type="ECO:0000256" key="5">
    <source>
        <dbReference type="ARBA" id="ARBA00023163"/>
    </source>
</evidence>
<dbReference type="InterPro" id="IPR003265">
    <property type="entry name" value="HhH-GPD_domain"/>
</dbReference>
<comment type="caution">
    <text evidence="8">The sequence shown here is derived from an EMBL/GenBank/DDBJ whole genome shotgun (WGS) entry which is preliminary data.</text>
</comment>
<evidence type="ECO:0000256" key="2">
    <source>
        <dbReference type="ARBA" id="ARBA00012000"/>
    </source>
</evidence>
<dbReference type="Gene3D" id="1.10.1670.40">
    <property type="match status" value="1"/>
</dbReference>
<protein>
    <recommendedName>
        <fullName evidence="2">DNA-3-methyladenine glycosylase II</fullName>
        <ecNumber evidence="2">3.2.2.21</ecNumber>
    </recommendedName>
</protein>
<dbReference type="Gene3D" id="1.10.10.60">
    <property type="entry name" value="Homeodomain-like"/>
    <property type="match status" value="1"/>
</dbReference>
<dbReference type="InterPro" id="IPR011257">
    <property type="entry name" value="DNA_glycosylase"/>
</dbReference>
<dbReference type="EC" id="3.2.2.21" evidence="2"/>
<dbReference type="Pfam" id="PF12833">
    <property type="entry name" value="HTH_18"/>
    <property type="match status" value="1"/>
</dbReference>
<keyword evidence="9" id="KW-1185">Reference proteome</keyword>
<dbReference type="InterPro" id="IPR018060">
    <property type="entry name" value="HTH_AraC"/>
</dbReference>
<dbReference type="CDD" id="cd00056">
    <property type="entry name" value="ENDO3c"/>
    <property type="match status" value="1"/>
</dbReference>
<dbReference type="RefSeq" id="WP_166700171.1">
    <property type="nucleotide sequence ID" value="NZ_JAAQTL010000001.1"/>
</dbReference>
<organism evidence="8 9">
    <name type="scientific">Luteibacter yeojuensis</name>
    <dbReference type="NCBI Taxonomy" id="345309"/>
    <lineage>
        <taxon>Bacteria</taxon>
        <taxon>Pseudomonadati</taxon>
        <taxon>Pseudomonadota</taxon>
        <taxon>Gammaproteobacteria</taxon>
        <taxon>Lysobacterales</taxon>
        <taxon>Rhodanobacteraceae</taxon>
        <taxon>Luteibacter</taxon>
    </lineage>
</organism>
<evidence type="ECO:0000256" key="3">
    <source>
        <dbReference type="ARBA" id="ARBA00022763"/>
    </source>
</evidence>
<dbReference type="Pfam" id="PF00730">
    <property type="entry name" value="HhH-GPD"/>
    <property type="match status" value="1"/>
</dbReference>
<gene>
    <name evidence="8" type="ORF">HBF32_13780</name>
</gene>
<dbReference type="EMBL" id="JAAQTL010000001">
    <property type="protein sequence ID" value="NID16536.1"/>
    <property type="molecule type" value="Genomic_DNA"/>
</dbReference>
<sequence length="395" mass="42844">MTDTTLPLFNRLKERLASSPASLPSIPSLASAAGLSEEETAALVAEHAQLKPAAWMERERIGFATRLLLDRERSATSIAESAGFATDAGYQRAFKRRMAMTPGDYREALRTSRFQLRLPRGYRKTEVLAYQGRDPQGLAERVEGACIHKALMTADGPAILHLDLSGTHVDASIDSTRKLGRHSVAKLHMDALKILGLTGDAMAFEQAHPGLVEGRRGLRVPLISTAFDALCWAIVGQQINLAFAGSLRRHLIEVAGTPVGSMKVHPTPEAIARLDPSDLTSQRFSRAKTKYLLAAAQAVASGALEIEDLWRGSAIEAEARLTAQHGVGVWTARYVLMRIGFGDSAPVGDSGLATALQRLHGLAYRPDATETAKLMDRYAPWRSLASMHLWASLHG</sequence>
<reference evidence="8 9" key="1">
    <citation type="journal article" date="2006" name="Int. J. Syst. Evol. Microbiol.">
        <title>Dyella yeojuensis sp. nov., isolated from greenhouse soil in Korea.</title>
        <authorList>
            <person name="Kim B.Y."/>
            <person name="Weon H.Y."/>
            <person name="Lee K.H."/>
            <person name="Seok S.J."/>
            <person name="Kwon S.W."/>
            <person name="Go S.J."/>
            <person name="Stackebrandt E."/>
        </authorList>
    </citation>
    <scope>NUCLEOTIDE SEQUENCE [LARGE SCALE GENOMIC DNA]</scope>
    <source>
        <strain evidence="8 9">DSM 17673</strain>
    </source>
</reference>